<dbReference type="Pfam" id="PF07158">
    <property type="entry name" value="MatC_N"/>
    <property type="match status" value="2"/>
</dbReference>
<keyword evidence="4" id="KW-1185">Reference proteome</keyword>
<feature type="transmembrane region" description="Helical" evidence="1">
    <location>
        <begin position="222"/>
        <end position="241"/>
    </location>
</feature>
<feature type="transmembrane region" description="Helical" evidence="1">
    <location>
        <begin position="27"/>
        <end position="45"/>
    </location>
</feature>
<feature type="transmembrane region" description="Helical" evidence="1">
    <location>
        <begin position="176"/>
        <end position="197"/>
    </location>
</feature>
<comment type="caution">
    <text evidence="3">The sequence shown here is derived from an EMBL/GenBank/DDBJ whole genome shotgun (WGS) entry which is preliminary data.</text>
</comment>
<proteinExistence type="predicted"/>
<dbReference type="EMBL" id="JBHTON010000002">
    <property type="protein sequence ID" value="MFD1483748.1"/>
    <property type="molecule type" value="Genomic_DNA"/>
</dbReference>
<accession>A0ABW4E3Q4</accession>
<organism evidence="3 4">
    <name type="scientific">Lacticaseibacillus baoqingensis</name>
    <dbReference type="NCBI Taxonomy" id="2486013"/>
    <lineage>
        <taxon>Bacteria</taxon>
        <taxon>Bacillati</taxon>
        <taxon>Bacillota</taxon>
        <taxon>Bacilli</taxon>
        <taxon>Lactobacillales</taxon>
        <taxon>Lactobacillaceae</taxon>
        <taxon>Lacticaseibacillus</taxon>
    </lineage>
</organism>
<evidence type="ECO:0000313" key="3">
    <source>
        <dbReference type="EMBL" id="MFD1483748.1"/>
    </source>
</evidence>
<feature type="transmembrane region" description="Helical" evidence="1">
    <location>
        <begin position="293"/>
        <end position="317"/>
    </location>
</feature>
<evidence type="ECO:0000313" key="4">
    <source>
        <dbReference type="Proteomes" id="UP001597252"/>
    </source>
</evidence>
<feature type="transmembrane region" description="Helical" evidence="1">
    <location>
        <begin position="96"/>
        <end position="125"/>
    </location>
</feature>
<keyword evidence="1" id="KW-1133">Transmembrane helix</keyword>
<feature type="transmembrane region" description="Helical" evidence="1">
    <location>
        <begin position="253"/>
        <end position="273"/>
    </location>
</feature>
<feature type="domain" description="Dicarboxylate carrier MatC N-terminal" evidence="2">
    <location>
        <begin position="255"/>
        <end position="378"/>
    </location>
</feature>
<keyword evidence="1" id="KW-0812">Transmembrane</keyword>
<feature type="domain" description="Dicarboxylate carrier MatC N-terminal" evidence="2">
    <location>
        <begin position="1"/>
        <end position="148"/>
    </location>
</feature>
<protein>
    <submittedName>
        <fullName evidence="3">SLC13 family permease</fullName>
    </submittedName>
</protein>
<evidence type="ECO:0000259" key="2">
    <source>
        <dbReference type="Pfam" id="PF07158"/>
    </source>
</evidence>
<feature type="transmembrane region" description="Helical" evidence="1">
    <location>
        <begin position="57"/>
        <end position="76"/>
    </location>
</feature>
<evidence type="ECO:0000256" key="1">
    <source>
        <dbReference type="SAM" id="Phobius"/>
    </source>
</evidence>
<dbReference type="InterPro" id="IPR009827">
    <property type="entry name" value="MatC_N"/>
</dbReference>
<dbReference type="Proteomes" id="UP001597252">
    <property type="component" value="Unassembled WGS sequence"/>
</dbReference>
<sequence length="434" mass="46942">MTDAILIILAIALSIYLGEVFNINTGLVALAFAYLIGCFVVNMSVDDLLATFPTQLFLVIFAVSLFFNFAVVNGTLNKVASWLLYKFRRFNFFLPLLVYFITALVSGLGAGFFTSVAIMGAMAMVLCRSSDMNRMHASFAVGLGSLSGANFMPSAHGVLFKSLFLQTKLAGQADSLVTNIFVVSFVYPIIVLLIMLFTSKHAGKKGTVDVKKPEAFSSKQKVNLWLIILLMVLVLFTPALAKFLPHVHWLAKVAPHIDISFLAIVFSILAYLLKLADKPDEVLKRVPWDTIWLVSGVGMLIGVAVKAGTIDLLASLISHFPSILVPVLCCIIAGIMSIFSSTLGVVAPLMFPMIYGIAQSSGWSPSLLAVAIIIGAQSTTLAPFSTGGSLILGESGIEDPVEQRHFYNDLLYKATPLGMGYAVAATIVLMFIYR</sequence>
<keyword evidence="1" id="KW-0472">Membrane</keyword>
<dbReference type="RefSeq" id="WP_125752125.1">
    <property type="nucleotide sequence ID" value="NZ_JBHTON010000002.1"/>
</dbReference>
<name>A0ABW4E3Q4_9LACO</name>
<reference evidence="4" key="1">
    <citation type="journal article" date="2019" name="Int. J. Syst. Evol. Microbiol.">
        <title>The Global Catalogue of Microorganisms (GCM) 10K type strain sequencing project: providing services to taxonomists for standard genome sequencing and annotation.</title>
        <authorList>
            <consortium name="The Broad Institute Genomics Platform"/>
            <consortium name="The Broad Institute Genome Sequencing Center for Infectious Disease"/>
            <person name="Wu L."/>
            <person name="Ma J."/>
        </authorList>
    </citation>
    <scope>NUCLEOTIDE SEQUENCE [LARGE SCALE GENOMIC DNA]</scope>
    <source>
        <strain evidence="4">CCM 8903</strain>
    </source>
</reference>
<gene>
    <name evidence="3" type="ORF">ACFQ5J_00610</name>
</gene>
<feature type="transmembrane region" description="Helical" evidence="1">
    <location>
        <begin position="323"/>
        <end position="355"/>
    </location>
</feature>
<feature type="transmembrane region" description="Helical" evidence="1">
    <location>
        <begin position="137"/>
        <end position="156"/>
    </location>
</feature>
<feature type="transmembrane region" description="Helical" evidence="1">
    <location>
        <begin position="411"/>
        <end position="433"/>
    </location>
</feature>